<evidence type="ECO:0000256" key="1">
    <source>
        <dbReference type="SAM" id="Phobius"/>
    </source>
</evidence>
<keyword evidence="1" id="KW-1133">Transmembrane helix</keyword>
<organism evidence="2 3">
    <name type="scientific">Tetranychus urticae</name>
    <name type="common">Two-spotted spider mite</name>
    <dbReference type="NCBI Taxonomy" id="32264"/>
    <lineage>
        <taxon>Eukaryota</taxon>
        <taxon>Metazoa</taxon>
        <taxon>Ecdysozoa</taxon>
        <taxon>Arthropoda</taxon>
        <taxon>Chelicerata</taxon>
        <taxon>Arachnida</taxon>
        <taxon>Acari</taxon>
        <taxon>Acariformes</taxon>
        <taxon>Trombidiformes</taxon>
        <taxon>Prostigmata</taxon>
        <taxon>Eleutherengona</taxon>
        <taxon>Raphignathae</taxon>
        <taxon>Tetranychoidea</taxon>
        <taxon>Tetranychidae</taxon>
        <taxon>Tetranychus</taxon>
    </lineage>
</organism>
<proteinExistence type="predicted"/>
<feature type="transmembrane region" description="Helical" evidence="1">
    <location>
        <begin position="65"/>
        <end position="98"/>
    </location>
</feature>
<dbReference type="Proteomes" id="UP000015104">
    <property type="component" value="Unassembled WGS sequence"/>
</dbReference>
<keyword evidence="3" id="KW-1185">Reference proteome</keyword>
<evidence type="ECO:0000313" key="2">
    <source>
        <dbReference type="EnsemblMetazoa" id="tetur02g13900.1"/>
    </source>
</evidence>
<dbReference type="EMBL" id="CAEY01000837">
    <property type="status" value="NOT_ANNOTATED_CDS"/>
    <property type="molecule type" value="Genomic_DNA"/>
</dbReference>
<keyword evidence="1" id="KW-0472">Membrane</keyword>
<reference evidence="3" key="1">
    <citation type="submission" date="2011-08" db="EMBL/GenBank/DDBJ databases">
        <authorList>
            <person name="Rombauts S."/>
        </authorList>
    </citation>
    <scope>NUCLEOTIDE SEQUENCE</scope>
    <source>
        <strain evidence="3">London</strain>
    </source>
</reference>
<feature type="transmembrane region" description="Helical" evidence="1">
    <location>
        <begin position="35"/>
        <end position="53"/>
    </location>
</feature>
<evidence type="ECO:0000313" key="3">
    <source>
        <dbReference type="Proteomes" id="UP000015104"/>
    </source>
</evidence>
<dbReference type="EnsemblMetazoa" id="tetur02g13900.1">
    <property type="protein sequence ID" value="tetur02g13900.1"/>
    <property type="gene ID" value="tetur02g13900"/>
</dbReference>
<dbReference type="AlphaFoldDB" id="T1JY06"/>
<name>T1JY06_TETUR</name>
<dbReference type="HOGENOM" id="CLU_2111960_0_0_1"/>
<accession>T1JY06</accession>
<sequence length="115" mass="12799">MASLKSILIGTYSFLITAHIVGAISSLVYLGGLQMGPFLVSLLIQGLLLTAVIKEWRLFLSIWRILIIIVIVIMSLIFVFEILLVSGILFNLILAYLIGRYTNDLKRAIIVACNF</sequence>
<reference evidence="2" key="2">
    <citation type="submission" date="2015-06" db="UniProtKB">
        <authorList>
            <consortium name="EnsemblMetazoa"/>
        </authorList>
    </citation>
    <scope>IDENTIFICATION</scope>
</reference>
<keyword evidence="1" id="KW-0812">Transmembrane</keyword>
<protein>
    <submittedName>
        <fullName evidence="2">Uncharacterized protein</fullName>
    </submittedName>
</protein>
<feature type="transmembrane region" description="Helical" evidence="1">
    <location>
        <begin position="7"/>
        <end position="29"/>
    </location>
</feature>